<dbReference type="EMBL" id="PCVY01000068">
    <property type="protein sequence ID" value="PIQ85351.1"/>
    <property type="molecule type" value="Genomic_DNA"/>
</dbReference>
<proteinExistence type="inferred from homology"/>
<dbReference type="GO" id="GO:0019693">
    <property type="term" value="P:ribose phosphate metabolic process"/>
    <property type="evidence" value="ECO:0007669"/>
    <property type="project" value="TreeGrafter"/>
</dbReference>
<evidence type="ECO:0000313" key="10">
    <source>
        <dbReference type="Proteomes" id="UP000230859"/>
    </source>
</evidence>
<dbReference type="InterPro" id="IPR000086">
    <property type="entry name" value="NUDIX_hydrolase_dom"/>
</dbReference>
<comment type="cofactor">
    <cofactor evidence="2">
        <name>Mg(2+)</name>
        <dbReference type="ChEBI" id="CHEBI:18420"/>
    </cofactor>
</comment>
<dbReference type="PANTHER" id="PTHR11839">
    <property type="entry name" value="UDP/ADP-SUGAR PYROPHOSPHATASE"/>
    <property type="match status" value="1"/>
</dbReference>
<comment type="similarity">
    <text evidence="3">Belongs to the Nudix hydrolase family. NudK subfamily.</text>
</comment>
<evidence type="ECO:0000313" key="9">
    <source>
        <dbReference type="EMBL" id="PIQ85351.1"/>
    </source>
</evidence>
<dbReference type="InterPro" id="IPR020084">
    <property type="entry name" value="NUDIX_hydrolase_CS"/>
</dbReference>
<dbReference type="AlphaFoldDB" id="A0A2H0LLT7"/>
<name>A0A2H0LLT7_9BACT</name>
<sequence>MKRRHSFPIRKQKQIYKGRAVKLEIQWIESPHGQLLKREIIRHGGSAVIVPVLKDKRLVLVRQHRPATDGYLLEFPAGTLEKGELPRQCAQRELQEEIGHKAGRLHRLCQVYPAPGVSTELMHLFLATDLQPSNFHQPDDDEFLEIVIMSKQKLKTLIEKRKIRDAKTIVGFHYALPYLS</sequence>
<dbReference type="InterPro" id="IPR015797">
    <property type="entry name" value="NUDIX_hydrolase-like_dom_sf"/>
</dbReference>
<protein>
    <recommendedName>
        <fullName evidence="4">GDP-mannose pyrophosphatase</fullName>
    </recommendedName>
    <alternativeName>
        <fullName evidence="6">GDP-mannose hydrolase</fullName>
    </alternativeName>
    <alternativeName>
        <fullName evidence="7">GDPMK</fullName>
    </alternativeName>
</protein>
<reference evidence="9 10" key="1">
    <citation type="submission" date="2017-09" db="EMBL/GenBank/DDBJ databases">
        <title>Depth-based differentiation of microbial function through sediment-hosted aquifers and enrichment of novel symbionts in the deep terrestrial subsurface.</title>
        <authorList>
            <person name="Probst A.J."/>
            <person name="Ladd B."/>
            <person name="Jarett J.K."/>
            <person name="Geller-Mcgrath D.E."/>
            <person name="Sieber C.M."/>
            <person name="Emerson J.B."/>
            <person name="Anantharaman K."/>
            <person name="Thomas B.C."/>
            <person name="Malmstrom R."/>
            <person name="Stieglmeier M."/>
            <person name="Klingl A."/>
            <person name="Woyke T."/>
            <person name="Ryan C.M."/>
            <person name="Banfield J.F."/>
        </authorList>
    </citation>
    <scope>NUCLEOTIDE SEQUENCE [LARGE SCALE GENOMIC DNA]</scope>
    <source>
        <strain evidence="9">CG11_big_fil_rev_8_21_14_0_20_45_26</strain>
    </source>
</reference>
<keyword evidence="5" id="KW-0378">Hydrolase</keyword>
<dbReference type="GO" id="GO:0016787">
    <property type="term" value="F:hydrolase activity"/>
    <property type="evidence" value="ECO:0007669"/>
    <property type="project" value="UniProtKB-KW"/>
</dbReference>
<dbReference type="CDD" id="cd03424">
    <property type="entry name" value="NUDIX_ADPRase_Nudt5_UGPPase_Nudt14"/>
    <property type="match status" value="1"/>
</dbReference>
<feature type="domain" description="Nudix hydrolase" evidence="8">
    <location>
        <begin position="41"/>
        <end position="171"/>
    </location>
</feature>
<dbReference type="PROSITE" id="PS51462">
    <property type="entry name" value="NUDIX"/>
    <property type="match status" value="1"/>
</dbReference>
<gene>
    <name evidence="9" type="ORF">COV74_09115</name>
</gene>
<comment type="caution">
    <text evidence="9">The sequence shown here is derived from an EMBL/GenBank/DDBJ whole genome shotgun (WGS) entry which is preliminary data.</text>
</comment>
<dbReference type="GO" id="GO:0006753">
    <property type="term" value="P:nucleoside phosphate metabolic process"/>
    <property type="evidence" value="ECO:0007669"/>
    <property type="project" value="TreeGrafter"/>
</dbReference>
<evidence type="ECO:0000256" key="4">
    <source>
        <dbReference type="ARBA" id="ARBA00016377"/>
    </source>
</evidence>
<dbReference type="Gene3D" id="3.90.79.10">
    <property type="entry name" value="Nucleoside Triphosphate Pyrophosphohydrolase"/>
    <property type="match status" value="1"/>
</dbReference>
<evidence type="ECO:0000256" key="6">
    <source>
        <dbReference type="ARBA" id="ARBA00032162"/>
    </source>
</evidence>
<evidence type="ECO:0000259" key="8">
    <source>
        <dbReference type="PROSITE" id="PS51462"/>
    </source>
</evidence>
<dbReference type="PANTHER" id="PTHR11839:SF18">
    <property type="entry name" value="NUDIX HYDROLASE DOMAIN-CONTAINING PROTEIN"/>
    <property type="match status" value="1"/>
</dbReference>
<evidence type="ECO:0000256" key="1">
    <source>
        <dbReference type="ARBA" id="ARBA00000847"/>
    </source>
</evidence>
<accession>A0A2H0LLT7</accession>
<dbReference type="Pfam" id="PF00293">
    <property type="entry name" value="NUDIX"/>
    <property type="match status" value="1"/>
</dbReference>
<evidence type="ECO:0000256" key="5">
    <source>
        <dbReference type="ARBA" id="ARBA00022801"/>
    </source>
</evidence>
<evidence type="ECO:0000256" key="3">
    <source>
        <dbReference type="ARBA" id="ARBA00007275"/>
    </source>
</evidence>
<dbReference type="SUPFAM" id="SSF55811">
    <property type="entry name" value="Nudix"/>
    <property type="match status" value="1"/>
</dbReference>
<organism evidence="9 10">
    <name type="scientific">Candidatus Abzuiibacterium crystallinum</name>
    <dbReference type="NCBI Taxonomy" id="1974748"/>
    <lineage>
        <taxon>Bacteria</taxon>
        <taxon>Pseudomonadati</taxon>
        <taxon>Candidatus Omnitrophota</taxon>
        <taxon>Candidatus Abzuiibacterium</taxon>
    </lineage>
</organism>
<dbReference type="FunFam" id="3.90.79.10:FF:000024">
    <property type="entry name" value="ADP-ribose pyrophosphatase"/>
    <property type="match status" value="1"/>
</dbReference>
<dbReference type="PROSITE" id="PS00893">
    <property type="entry name" value="NUDIX_BOX"/>
    <property type="match status" value="1"/>
</dbReference>
<dbReference type="Proteomes" id="UP000230859">
    <property type="component" value="Unassembled WGS sequence"/>
</dbReference>
<comment type="catalytic activity">
    <reaction evidence="1">
        <text>GDP-alpha-D-mannose + H2O = alpha-D-mannose 1-phosphate + GMP + 2 H(+)</text>
        <dbReference type="Rhea" id="RHEA:27978"/>
        <dbReference type="ChEBI" id="CHEBI:15377"/>
        <dbReference type="ChEBI" id="CHEBI:15378"/>
        <dbReference type="ChEBI" id="CHEBI:57527"/>
        <dbReference type="ChEBI" id="CHEBI:58115"/>
        <dbReference type="ChEBI" id="CHEBI:58409"/>
    </reaction>
</comment>
<evidence type="ECO:0000256" key="2">
    <source>
        <dbReference type="ARBA" id="ARBA00001946"/>
    </source>
</evidence>
<evidence type="ECO:0000256" key="7">
    <source>
        <dbReference type="ARBA" id="ARBA00032272"/>
    </source>
</evidence>